<evidence type="ECO:0000313" key="3">
    <source>
        <dbReference type="Proteomes" id="UP001374893"/>
    </source>
</evidence>
<proteinExistence type="predicted"/>
<feature type="compositionally biased region" description="Polar residues" evidence="1">
    <location>
        <begin position="46"/>
        <end position="61"/>
    </location>
</feature>
<name>A0ABM7R7M3_9BACT</name>
<protein>
    <submittedName>
        <fullName evidence="2">Uncharacterized protein</fullName>
    </submittedName>
</protein>
<feature type="region of interest" description="Disordered" evidence="1">
    <location>
        <begin position="412"/>
        <end position="450"/>
    </location>
</feature>
<keyword evidence="3" id="KW-1185">Reference proteome</keyword>
<organism evidence="2 3">
    <name type="scientific">Haloferula helveola</name>
    <dbReference type="NCBI Taxonomy" id="490095"/>
    <lineage>
        <taxon>Bacteria</taxon>
        <taxon>Pseudomonadati</taxon>
        <taxon>Verrucomicrobiota</taxon>
        <taxon>Verrucomicrobiia</taxon>
        <taxon>Verrucomicrobiales</taxon>
        <taxon>Verrucomicrobiaceae</taxon>
        <taxon>Haloferula</taxon>
    </lineage>
</organism>
<feature type="region of interest" description="Disordered" evidence="1">
    <location>
        <begin position="28"/>
        <end position="61"/>
    </location>
</feature>
<gene>
    <name evidence="2" type="ORF">HAHE_07230</name>
</gene>
<evidence type="ECO:0000256" key="1">
    <source>
        <dbReference type="SAM" id="MobiDB-lite"/>
    </source>
</evidence>
<dbReference type="Proteomes" id="UP001374893">
    <property type="component" value="Chromosome"/>
</dbReference>
<dbReference type="EMBL" id="AP024702">
    <property type="protein sequence ID" value="BCX46815.1"/>
    <property type="molecule type" value="Genomic_DNA"/>
</dbReference>
<evidence type="ECO:0000313" key="2">
    <source>
        <dbReference type="EMBL" id="BCX46815.1"/>
    </source>
</evidence>
<reference evidence="2 3" key="1">
    <citation type="submission" date="2021-06" db="EMBL/GenBank/DDBJ databases">
        <title>Complete genome of Haloferula helveola possessing various polysaccharide degrading enzymes.</title>
        <authorList>
            <person name="Takami H."/>
            <person name="Huang C."/>
            <person name="Hamasaki K."/>
        </authorList>
    </citation>
    <scope>NUCLEOTIDE SEQUENCE [LARGE SCALE GENOMIC DNA]</scope>
    <source>
        <strain evidence="2 3">CN-1</strain>
    </source>
</reference>
<accession>A0ABM7R7M3</accession>
<sequence length="558" mass="62462">MKAAVYLLSAATFAIGFGIGWNGITPSEKPLDNVPIRPPKTDRNRSANAGPTRESGSSLNLSELDRILSETNPAERLRGLVRFANTIPLRDLPTWNRRGSLRSGDPLQDRIFREILTGRLTTTDRGRAIVELRGSDPKKAEAEFEEWMREDPERALRFLQNAHPSILESFSGAALKQWAASDPERALRIIDLSARKCGLDHSHQLFRELGSLAETHGDELIELSKGWPSHWRSKIQSRVAQPRWLKDPASTIAWMKEENMPPHVFSGMLSLIGDSTPWEKRGEVLKVLEHVKDMPPEWLEIASRSVEYLIVQGDMEGWLKATPSELGMSPALLEVYQLEAADMLQGAGDVDALMAAALTPKVQTALALEALERRRYDDLKGAAEWIATIPYPEARAAAQEKYDHYVELQKQRDENARRGPAVPDWGSWPPTFEPRSEPPSPGADPETARMQSLVAESRPWDSALKDVGPAYRHVLETDPGWMTDEITTRFVDTTVNWARENPSATANWATTLPPGSHRETVLRNVTRQWAARDPAGARRWVDLLADTADRELAMAELP</sequence>